<dbReference type="InterPro" id="IPR046848">
    <property type="entry name" value="E_motif"/>
</dbReference>
<evidence type="ECO:0000256" key="1">
    <source>
        <dbReference type="ARBA" id="ARBA00006643"/>
    </source>
</evidence>
<evidence type="ECO:0000256" key="2">
    <source>
        <dbReference type="ARBA" id="ARBA00022737"/>
    </source>
</evidence>
<evidence type="ECO:0000256" key="3">
    <source>
        <dbReference type="PROSITE-ProRule" id="PRU00708"/>
    </source>
</evidence>
<dbReference type="PANTHER" id="PTHR47926:SF436">
    <property type="entry name" value="PENTATRICOPEPTIDE REPEAT-CONTAINING PROTEIN ELI1, CHLOROPLASTIC-LIKE ISOFORM X2"/>
    <property type="match status" value="1"/>
</dbReference>
<accession>A0A7J7LLH9</accession>
<feature type="repeat" description="PPR" evidence="3">
    <location>
        <begin position="257"/>
        <end position="291"/>
    </location>
</feature>
<sequence>MSTIITTSKELPPSYHLPIQTTTRPSQQQISILLDTKCTTSLHYLKQTHALTIRNGLSQDNYIAGSLLKCYTNSNFNSLVSALKVFDQVPQPHPFLWNFLIKGCLQNTQPQKAILFYLQMVSSGSRPNKFTFPPLFKACSVAGVVECEGMQIHGHVVKYGLGGDGHISSSGIQMYASCGCVKEARRMLDDNGEADVVCWNAMIDGYLKCGDIDSARELFEGMMDKNVGTWNAMVSGYARCEKIEVAREIFDLMPRRDDISWSAMIDGYIKGGYFKEALGVFHEMQISGVRPRKFLLSSVLAACANVGALDQGRWIHTYVRKNSMELDPILGTSLVDMYAKCGRLDMAWEVFENMKQKEVYSWNAMIGGLAMHGHAKDAIDMFLKMRRERLDPDGITLVGILNACAHAGLVEKGLQYFITMKRTYGIEPALEHYGCVVDLLGRAGLLTEAEDLIKFMPMQPNAAMWGALLGACRIHGNVEMGERVGKILLDLEPQNSGRYALLSNIYAKAGRWDDVAQIRTLMKGREVKTIPGCSLIDLDGVIHEFVMGDGSHSQMKEIHMMLEEIIERLQSEGYVPNTTQVLFNIDEEEKETALCHHSEKLAIAFAFLKTKPGTIIRIVKNLRVCEDCHTATKLISRVYDREIIVRDRVRYHRFRNGNCSCMDFW</sequence>
<feature type="repeat" description="PPR" evidence="3">
    <location>
        <begin position="358"/>
        <end position="392"/>
    </location>
</feature>
<comment type="similarity">
    <text evidence="1">Belongs to the PPR family. PCMP-H subfamily.</text>
</comment>
<dbReference type="Pfam" id="PF01535">
    <property type="entry name" value="PPR"/>
    <property type="match status" value="4"/>
</dbReference>
<evidence type="ECO:0000313" key="5">
    <source>
        <dbReference type="EMBL" id="KAF6143388.1"/>
    </source>
</evidence>
<evidence type="ECO:0000313" key="6">
    <source>
        <dbReference type="Proteomes" id="UP000541444"/>
    </source>
</evidence>
<dbReference type="EMBL" id="JACGCM010002207">
    <property type="protein sequence ID" value="KAF6143388.1"/>
    <property type="molecule type" value="Genomic_DNA"/>
</dbReference>
<evidence type="ECO:0000259" key="4">
    <source>
        <dbReference type="Pfam" id="PF14432"/>
    </source>
</evidence>
<dbReference type="AlphaFoldDB" id="A0A7J7LLH9"/>
<dbReference type="NCBIfam" id="TIGR00756">
    <property type="entry name" value="PPR"/>
    <property type="match status" value="6"/>
</dbReference>
<dbReference type="Pfam" id="PF13041">
    <property type="entry name" value="PPR_2"/>
    <property type="match status" value="3"/>
</dbReference>
<feature type="repeat" description="PPR" evidence="3">
    <location>
        <begin position="195"/>
        <end position="229"/>
    </location>
</feature>
<feature type="repeat" description="PPR" evidence="3">
    <location>
        <begin position="93"/>
        <end position="127"/>
    </location>
</feature>
<keyword evidence="6" id="KW-1185">Reference proteome</keyword>
<comment type="caution">
    <text evidence="5">The sequence shown here is derived from an EMBL/GenBank/DDBJ whole genome shotgun (WGS) entry which is preliminary data.</text>
</comment>
<dbReference type="OrthoDB" id="330671at2759"/>
<dbReference type="Pfam" id="PF20431">
    <property type="entry name" value="E_motif"/>
    <property type="match status" value="1"/>
</dbReference>
<dbReference type="Gene3D" id="1.25.40.10">
    <property type="entry name" value="Tetratricopeptide repeat domain"/>
    <property type="match status" value="5"/>
</dbReference>
<feature type="repeat" description="PPR" evidence="3">
    <location>
        <begin position="327"/>
        <end position="357"/>
    </location>
</feature>
<dbReference type="FunFam" id="1.25.40.10:FF:000333">
    <property type="entry name" value="Pentatricopeptide repeat-containing protein"/>
    <property type="match status" value="1"/>
</dbReference>
<dbReference type="FunFam" id="1.25.40.10:FF:002148">
    <property type="entry name" value="Pentatricopeptide repeat-containing protein At2g29760, chloroplastic"/>
    <property type="match status" value="1"/>
</dbReference>
<dbReference type="PANTHER" id="PTHR47926">
    <property type="entry name" value="PENTATRICOPEPTIDE REPEAT-CONTAINING PROTEIN"/>
    <property type="match status" value="1"/>
</dbReference>
<dbReference type="InterPro" id="IPR011990">
    <property type="entry name" value="TPR-like_helical_dom_sf"/>
</dbReference>
<feature type="domain" description="DYW" evidence="4">
    <location>
        <begin position="573"/>
        <end position="665"/>
    </location>
</feature>
<dbReference type="InterPro" id="IPR032867">
    <property type="entry name" value="DYW_dom"/>
</dbReference>
<gene>
    <name evidence="5" type="ORF">GIB67_001332</name>
</gene>
<proteinExistence type="inferred from homology"/>
<dbReference type="GO" id="GO:0003723">
    <property type="term" value="F:RNA binding"/>
    <property type="evidence" value="ECO:0007669"/>
    <property type="project" value="InterPro"/>
</dbReference>
<dbReference type="GO" id="GO:0009451">
    <property type="term" value="P:RNA modification"/>
    <property type="evidence" value="ECO:0007669"/>
    <property type="project" value="InterPro"/>
</dbReference>
<dbReference type="Pfam" id="PF14432">
    <property type="entry name" value="DYW_deaminase"/>
    <property type="match status" value="1"/>
</dbReference>
<dbReference type="InterPro" id="IPR046960">
    <property type="entry name" value="PPR_At4g14850-like_plant"/>
</dbReference>
<organism evidence="5 6">
    <name type="scientific">Kingdonia uniflora</name>
    <dbReference type="NCBI Taxonomy" id="39325"/>
    <lineage>
        <taxon>Eukaryota</taxon>
        <taxon>Viridiplantae</taxon>
        <taxon>Streptophyta</taxon>
        <taxon>Embryophyta</taxon>
        <taxon>Tracheophyta</taxon>
        <taxon>Spermatophyta</taxon>
        <taxon>Magnoliopsida</taxon>
        <taxon>Ranunculales</taxon>
        <taxon>Circaeasteraceae</taxon>
        <taxon>Kingdonia</taxon>
    </lineage>
</organism>
<reference evidence="5 6" key="1">
    <citation type="journal article" date="2020" name="IScience">
        <title>Genome Sequencing of the Endangered Kingdonia uniflora (Circaeasteraceae, Ranunculales) Reveals Potential Mechanisms of Evolutionary Specialization.</title>
        <authorList>
            <person name="Sun Y."/>
            <person name="Deng T."/>
            <person name="Zhang A."/>
            <person name="Moore M.J."/>
            <person name="Landis J.B."/>
            <person name="Lin N."/>
            <person name="Zhang H."/>
            <person name="Zhang X."/>
            <person name="Huang J."/>
            <person name="Zhang X."/>
            <person name="Sun H."/>
            <person name="Wang H."/>
        </authorList>
    </citation>
    <scope>NUCLEOTIDE SEQUENCE [LARGE SCALE GENOMIC DNA]</scope>
    <source>
        <strain evidence="5">TB1705</strain>
        <tissue evidence="5">Leaf</tissue>
    </source>
</reference>
<dbReference type="Proteomes" id="UP000541444">
    <property type="component" value="Unassembled WGS sequence"/>
</dbReference>
<name>A0A7J7LLH9_9MAGN</name>
<dbReference type="InterPro" id="IPR002885">
    <property type="entry name" value="PPR_rpt"/>
</dbReference>
<protein>
    <recommendedName>
        <fullName evidence="4">DYW domain-containing protein</fullName>
    </recommendedName>
</protein>
<dbReference type="PROSITE" id="PS51375">
    <property type="entry name" value="PPR"/>
    <property type="match status" value="5"/>
</dbReference>
<dbReference type="GO" id="GO:0008270">
    <property type="term" value="F:zinc ion binding"/>
    <property type="evidence" value="ECO:0007669"/>
    <property type="project" value="InterPro"/>
</dbReference>
<keyword evidence="2" id="KW-0677">Repeat</keyword>